<dbReference type="Gene3D" id="3.30.70.2050">
    <property type="match status" value="1"/>
</dbReference>
<sequence length="128" mass="14851">MVRKLAIYKEPKWASKIELINGKKIFFSSPKSMFEFYYRPGKWFDIGVKSEEDFKDIIVTDYITMKPINAREAFYIYGTNVISPAGDDLVAIDGEYNAKEFSLKHNGKRVLRFNEVSDALIRLLNGRI</sequence>
<dbReference type="PANTHER" id="PTHR41247:SF1">
    <property type="entry name" value="HTH-TYPE TRANSCRIPTIONAL REPRESSOR YCNK"/>
    <property type="match status" value="1"/>
</dbReference>
<dbReference type="InterPro" id="IPR008719">
    <property type="entry name" value="N2O_reductase_NosL"/>
</dbReference>
<proteinExistence type="predicted"/>
<organism evidence="1">
    <name type="scientific">hydrothermal vent metagenome</name>
    <dbReference type="NCBI Taxonomy" id="652676"/>
    <lineage>
        <taxon>unclassified sequences</taxon>
        <taxon>metagenomes</taxon>
        <taxon>ecological metagenomes</taxon>
    </lineage>
</organism>
<name>A0A1W1EKV4_9ZZZZ</name>
<gene>
    <name evidence="1" type="ORF">MNB_SV-15-1087</name>
</gene>
<evidence type="ECO:0000313" key="1">
    <source>
        <dbReference type="EMBL" id="SHO81509.1"/>
    </source>
</evidence>
<dbReference type="EMBL" id="FRYL01000041">
    <property type="protein sequence ID" value="SHO81509.1"/>
    <property type="molecule type" value="Genomic_DNA"/>
</dbReference>
<dbReference type="Pfam" id="PF05573">
    <property type="entry name" value="NosL"/>
    <property type="match status" value="1"/>
</dbReference>
<dbReference type="SUPFAM" id="SSF160387">
    <property type="entry name" value="NosL/MerB-like"/>
    <property type="match status" value="1"/>
</dbReference>
<dbReference type="AlphaFoldDB" id="A0A1W1EKV4"/>
<protein>
    <submittedName>
        <fullName evidence="1">NosL-related protein</fullName>
    </submittedName>
</protein>
<accession>A0A1W1EKV4</accession>
<reference evidence="1" key="1">
    <citation type="submission" date="2016-10" db="EMBL/GenBank/DDBJ databases">
        <authorList>
            <person name="de Groot N.N."/>
        </authorList>
    </citation>
    <scope>NUCLEOTIDE SEQUENCE</scope>
</reference>
<dbReference type="PANTHER" id="PTHR41247">
    <property type="entry name" value="HTH-TYPE TRANSCRIPTIONAL REPRESSOR YCNK"/>
    <property type="match status" value="1"/>
</dbReference>